<dbReference type="EMBL" id="JAWRVE010000077">
    <property type="protein sequence ID" value="KAL1862850.1"/>
    <property type="molecule type" value="Genomic_DNA"/>
</dbReference>
<comment type="caution">
    <text evidence="2">The sequence shown here is derived from an EMBL/GenBank/DDBJ whole genome shotgun (WGS) entry which is preliminary data.</text>
</comment>
<dbReference type="InterPro" id="IPR029058">
    <property type="entry name" value="AB_hydrolase_fold"/>
</dbReference>
<evidence type="ECO:0000313" key="2">
    <source>
        <dbReference type="EMBL" id="KAL1862850.1"/>
    </source>
</evidence>
<gene>
    <name evidence="2" type="ORF">Daus18300_008347</name>
</gene>
<organism evidence="2 3">
    <name type="scientific">Diaporthe australafricana</name>
    <dbReference type="NCBI Taxonomy" id="127596"/>
    <lineage>
        <taxon>Eukaryota</taxon>
        <taxon>Fungi</taxon>
        <taxon>Dikarya</taxon>
        <taxon>Ascomycota</taxon>
        <taxon>Pezizomycotina</taxon>
        <taxon>Sordariomycetes</taxon>
        <taxon>Sordariomycetidae</taxon>
        <taxon>Diaporthales</taxon>
        <taxon>Diaporthaceae</taxon>
        <taxon>Diaporthe</taxon>
    </lineage>
</organism>
<feature type="compositionally biased region" description="Basic and acidic residues" evidence="1">
    <location>
        <begin position="1"/>
        <end position="23"/>
    </location>
</feature>
<name>A0ABR3WJ27_9PEZI</name>
<reference evidence="2 3" key="1">
    <citation type="journal article" date="2024" name="IMA Fungus">
        <title>IMA Genome - F19 : A genome assembly and annotation guide to empower mycologists, including annotated draft genome sequences of Ceratocystis pirilliformis, Diaporthe australafricana, Fusarium ophioides, Paecilomyces lecythidis, and Sporothrix stenoceras.</title>
        <authorList>
            <person name="Aylward J."/>
            <person name="Wilson A.M."/>
            <person name="Visagie C.M."/>
            <person name="Spraker J."/>
            <person name="Barnes I."/>
            <person name="Buitendag C."/>
            <person name="Ceriani C."/>
            <person name="Del Mar Angel L."/>
            <person name="du Plessis D."/>
            <person name="Fuchs T."/>
            <person name="Gasser K."/>
            <person name="Kramer D."/>
            <person name="Li W."/>
            <person name="Munsamy K."/>
            <person name="Piso A."/>
            <person name="Price J.L."/>
            <person name="Sonnekus B."/>
            <person name="Thomas C."/>
            <person name="van der Nest A."/>
            <person name="van Dijk A."/>
            <person name="van Heerden A."/>
            <person name="van Vuuren N."/>
            <person name="Yilmaz N."/>
            <person name="Duong T.A."/>
            <person name="van der Merwe N.A."/>
            <person name="Wingfield M.J."/>
            <person name="Wingfield B.D."/>
        </authorList>
    </citation>
    <scope>NUCLEOTIDE SEQUENCE [LARGE SCALE GENOMIC DNA]</scope>
    <source>
        <strain evidence="2 3">CMW 18300</strain>
    </source>
</reference>
<dbReference type="Gene3D" id="3.40.50.1820">
    <property type="entry name" value="alpha/beta hydrolase"/>
    <property type="match status" value="1"/>
</dbReference>
<evidence type="ECO:0000256" key="1">
    <source>
        <dbReference type="SAM" id="MobiDB-lite"/>
    </source>
</evidence>
<keyword evidence="3" id="KW-1185">Reference proteome</keyword>
<sequence>MAPRSAEELRSMGEMDPHLKEMLESDPLPKPPPGADFFALREHRAAMLREKHHLRYLPGPIKEVAEHDRKIPVRDGSEITVRIYQPGQSRVPARGSPLIVMYHEGGWSMGDLTDEETNCRLFSRDLGAVCVNVEYR</sequence>
<dbReference type="Proteomes" id="UP001583177">
    <property type="component" value="Unassembled WGS sequence"/>
</dbReference>
<proteinExistence type="predicted"/>
<evidence type="ECO:0008006" key="4">
    <source>
        <dbReference type="Google" id="ProtNLM"/>
    </source>
</evidence>
<accession>A0ABR3WJ27</accession>
<protein>
    <recommendedName>
        <fullName evidence="4">Alpha/beta hydrolase fold-3 domain-containing protein</fullName>
    </recommendedName>
</protein>
<feature type="region of interest" description="Disordered" evidence="1">
    <location>
        <begin position="1"/>
        <end position="34"/>
    </location>
</feature>
<evidence type="ECO:0000313" key="3">
    <source>
        <dbReference type="Proteomes" id="UP001583177"/>
    </source>
</evidence>
<dbReference type="SUPFAM" id="SSF53474">
    <property type="entry name" value="alpha/beta-Hydrolases"/>
    <property type="match status" value="1"/>
</dbReference>